<dbReference type="PANTHER" id="PTHR31299:SF0">
    <property type="entry name" value="ESTERASE, PUTATIVE (AFU_ORTHOLOGUE AFUA_1G05850)-RELATED"/>
    <property type="match status" value="1"/>
</dbReference>
<organism evidence="1 2">
    <name type="scientific">Agreia bicolorata</name>
    <dbReference type="NCBI Taxonomy" id="110935"/>
    <lineage>
        <taxon>Bacteria</taxon>
        <taxon>Bacillati</taxon>
        <taxon>Actinomycetota</taxon>
        <taxon>Actinomycetes</taxon>
        <taxon>Micrococcales</taxon>
        <taxon>Microbacteriaceae</taxon>
        <taxon>Agreia</taxon>
    </lineage>
</organism>
<gene>
    <name evidence="1" type="ORF">SAMN06295879_1004</name>
</gene>
<dbReference type="InterPro" id="IPR052036">
    <property type="entry name" value="Hydrolase/PRTase-associated"/>
</dbReference>
<dbReference type="AlphaFoldDB" id="A0A1T4XB95"/>
<dbReference type="CDD" id="cd14728">
    <property type="entry name" value="Ere-like"/>
    <property type="match status" value="1"/>
</dbReference>
<sequence length="417" mass="43758">MPNHPHTPAPAPSFTTATWDERHPLANAELSELLSGARVIGVGESAHFVAELNAARASLVEALIQRGVNSLALEIGHDEAHLVEQWLAGERPEELRTLVGPLTTALYGTFLDDLRNRLPQGHGIHVLGVDLPNSLAIEPSLAPLASILATVDPAATELVQATRQLAAGVVGGSAAASATSWLALDRPAQDALTVHLTRLRARVDALRAVHAIGANAHLWREANALIDAAATTDVMVRAMADLFSSTGRIDDTTIREVFVARRISEAVETLAAGDRIAYVAHNNHIQKTPVVFDGVLTAYSAGSMLADSLGSGYRAIALTHTDDQVPEMSFRAATDIGFRVERADSAPIGEDSVEAACANVLQSADASVVRWEATGEAGTIRIRSQSATAEVGAGAFDAAIVFASATTDAAVRVLGLD</sequence>
<dbReference type="Proteomes" id="UP000189735">
    <property type="component" value="Unassembled WGS sequence"/>
</dbReference>
<dbReference type="EMBL" id="FUYG01000002">
    <property type="protein sequence ID" value="SKA86932.1"/>
    <property type="molecule type" value="Genomic_DNA"/>
</dbReference>
<evidence type="ECO:0000313" key="2">
    <source>
        <dbReference type="Proteomes" id="UP000189735"/>
    </source>
</evidence>
<reference evidence="2" key="1">
    <citation type="submission" date="2017-02" db="EMBL/GenBank/DDBJ databases">
        <authorList>
            <person name="Varghese N."/>
            <person name="Submissions S."/>
        </authorList>
    </citation>
    <scope>NUCLEOTIDE SEQUENCE [LARGE SCALE GENOMIC DNA]</scope>
    <source>
        <strain evidence="2">VKM Ac-2052</strain>
    </source>
</reference>
<proteinExistence type="predicted"/>
<dbReference type="GO" id="GO:0046677">
    <property type="term" value="P:response to antibiotic"/>
    <property type="evidence" value="ECO:0007669"/>
    <property type="project" value="InterPro"/>
</dbReference>
<evidence type="ECO:0000313" key="1">
    <source>
        <dbReference type="EMBL" id="SKA86932.1"/>
    </source>
</evidence>
<name>A0A1T4XB95_9MICO</name>
<protein>
    <submittedName>
        <fullName evidence="1">Erythromycin esterase</fullName>
    </submittedName>
</protein>
<dbReference type="Gene3D" id="3.40.1660.10">
    <property type="entry name" value="EreA-like (biosynthetic domain)"/>
    <property type="match status" value="1"/>
</dbReference>
<dbReference type="Pfam" id="PF05139">
    <property type="entry name" value="Erythro_esteras"/>
    <property type="match status" value="1"/>
</dbReference>
<dbReference type="SUPFAM" id="SSF159501">
    <property type="entry name" value="EreA/ChaN-like"/>
    <property type="match status" value="1"/>
</dbReference>
<dbReference type="PANTHER" id="PTHR31299">
    <property type="entry name" value="ESTERASE, PUTATIVE (AFU_ORTHOLOGUE AFUA_1G05850)-RELATED"/>
    <property type="match status" value="1"/>
</dbReference>
<dbReference type="InterPro" id="IPR007815">
    <property type="entry name" value="Emycin_Estase"/>
</dbReference>
<accession>A0A1T4XB95</accession>
<dbReference type="RefSeq" id="WP_078713564.1">
    <property type="nucleotide sequence ID" value="NZ_FUYG01000002.1"/>
</dbReference>